<organism evidence="1 2">
    <name type="scientific">Akkermansia glycaniphila</name>
    <dbReference type="NCBI Taxonomy" id="1679444"/>
    <lineage>
        <taxon>Bacteria</taxon>
        <taxon>Pseudomonadati</taxon>
        <taxon>Verrucomicrobiota</taxon>
        <taxon>Verrucomicrobiia</taxon>
        <taxon>Verrucomicrobiales</taxon>
        <taxon>Akkermansiaceae</taxon>
        <taxon>Akkermansia</taxon>
    </lineage>
</organism>
<gene>
    <name evidence="1" type="ORF">PYTT_1701</name>
</gene>
<protein>
    <submittedName>
        <fullName evidence="1">Uncharacterized protein</fullName>
    </submittedName>
</protein>
<evidence type="ECO:0000313" key="2">
    <source>
        <dbReference type="Proteomes" id="UP000176204"/>
    </source>
</evidence>
<dbReference type="KEGG" id="agl:PYTT_1701"/>
<dbReference type="Proteomes" id="UP000176204">
    <property type="component" value="Chromosome I"/>
</dbReference>
<proteinExistence type="predicted"/>
<reference evidence="2" key="1">
    <citation type="submission" date="2016-09" db="EMBL/GenBank/DDBJ databases">
        <authorList>
            <person name="Koehorst J."/>
        </authorList>
    </citation>
    <scope>NUCLEOTIDE SEQUENCE [LARGE SCALE GENOMIC DNA]</scope>
</reference>
<keyword evidence="2" id="KW-1185">Reference proteome</keyword>
<evidence type="ECO:0000313" key="1">
    <source>
        <dbReference type="EMBL" id="SEH91706.1"/>
    </source>
</evidence>
<dbReference type="EMBL" id="LT629973">
    <property type="protein sequence ID" value="SEH91706.1"/>
    <property type="molecule type" value="Genomic_DNA"/>
</dbReference>
<sequence length="381" mass="43919">MPVDDRLEQVSDCFGVQQLFIPDIRHWLTCEIVEIQPQKDDALLMTCRFTNHSNHEITVLNYDSIVEIENKDRQVDNQPGHGRPLNMIELFPCSFFGSDAIWYRNNQYCWMEEQPEWTIKPSVPLTVTMTLRKNNPEIDPEADEWEVSLYSKSGKEETVTYVDWPLLEMGNAYPDAMYFLFSIPRVRIETGQNVIPYQTGIYATIPPPYRRPFPYEVEAHYMEPPLVSWENVDVASEYDIGVIKSIDSGRLPSFLNALIMVSDRTSADTCTSNLQVEMSIYIEAGDIHAELDKTLTECQLSRTATQYLHYRWSIMQRQIGQVLDELEKVDYYGSDKLKAMSPVIRKECASFLATLEKYLHANVDQSAGSTVCCLHAPRILR</sequence>
<name>A0A1C7PE05_9BACT</name>
<dbReference type="AlphaFoldDB" id="A0A1C7PE05"/>
<accession>A0A1C7PE05</accession>